<dbReference type="AlphaFoldDB" id="A0A9E8MVA8"/>
<evidence type="ECO:0000313" key="2">
    <source>
        <dbReference type="Proteomes" id="UP001164705"/>
    </source>
</evidence>
<name>A0A9E8MVA8_9FLAO</name>
<dbReference type="Proteomes" id="UP001164705">
    <property type="component" value="Chromosome"/>
</dbReference>
<sequence length="88" mass="10093">MKFPIAITFDENNKKDAFRPALQSAVAAIIAFVIMKSLGLPEVFLCVLSAVLIVEPSIGNTISQAERSYSGYYCWKYYWLWYYRPNSI</sequence>
<organism evidence="1 2">
    <name type="scientific">Lacinutrix neustonica</name>
    <dbReference type="NCBI Taxonomy" id="2980107"/>
    <lineage>
        <taxon>Bacteria</taxon>
        <taxon>Pseudomonadati</taxon>
        <taxon>Bacteroidota</taxon>
        <taxon>Flavobacteriia</taxon>
        <taxon>Flavobacteriales</taxon>
        <taxon>Flavobacteriaceae</taxon>
        <taxon>Lacinutrix</taxon>
    </lineage>
</organism>
<dbReference type="EMBL" id="CP113088">
    <property type="protein sequence ID" value="WAC02233.1"/>
    <property type="molecule type" value="Genomic_DNA"/>
</dbReference>
<dbReference type="RefSeq" id="WP_267676827.1">
    <property type="nucleotide sequence ID" value="NZ_CP113088.1"/>
</dbReference>
<reference evidence="1" key="1">
    <citation type="submission" date="2022-11" db="EMBL/GenBank/DDBJ databases">
        <title>Lacinutrix neustonica HL-RS19T sp. nov., isolated from the surface microlayer sample of brackish Lake Shihwa.</title>
        <authorList>
            <person name="Choi J.Y."/>
            <person name="Hwang C.Y."/>
        </authorList>
    </citation>
    <scope>NUCLEOTIDE SEQUENCE</scope>
    <source>
        <strain evidence="1">HL-RS19</strain>
    </source>
</reference>
<proteinExistence type="predicted"/>
<keyword evidence="2" id="KW-1185">Reference proteome</keyword>
<evidence type="ECO:0000313" key="1">
    <source>
        <dbReference type="EMBL" id="WAC02233.1"/>
    </source>
</evidence>
<protein>
    <submittedName>
        <fullName evidence="1">Uncharacterized protein</fullName>
    </submittedName>
</protein>
<gene>
    <name evidence="1" type="ORF">N7U66_00105</name>
</gene>
<accession>A0A9E8MVA8</accession>
<dbReference type="KEGG" id="lnu:N7U66_00105"/>